<dbReference type="AlphaFoldDB" id="A0A1I5FWK3"/>
<evidence type="ECO:0000313" key="3">
    <source>
        <dbReference type="EMBL" id="SFO28115.1"/>
    </source>
</evidence>
<feature type="domain" description="Luciferase-like" evidence="2">
    <location>
        <begin position="13"/>
        <end position="79"/>
    </location>
</feature>
<proteinExistence type="predicted"/>
<dbReference type="Pfam" id="PF00296">
    <property type="entry name" value="Bac_luciferase"/>
    <property type="match status" value="1"/>
</dbReference>
<dbReference type="InterPro" id="IPR036661">
    <property type="entry name" value="Luciferase-like_sf"/>
</dbReference>
<keyword evidence="4" id="KW-1185">Reference proteome</keyword>
<feature type="compositionally biased region" description="Low complexity" evidence="1">
    <location>
        <begin position="89"/>
        <end position="111"/>
    </location>
</feature>
<sequence>MPDYGHDLLFGAFVTPSATGVAHTLAVTAAADRAGLDLVTYQDHPYQAAFLDTWTLMAYAAARTERVHLAGNVLNLPLRPRRCWRSPSRRSTSSPAAGSSSVSGRGPSGTPSRPPGAGG</sequence>
<reference evidence="3 4" key="1">
    <citation type="submission" date="2016-10" db="EMBL/GenBank/DDBJ databases">
        <authorList>
            <person name="de Groot N.N."/>
        </authorList>
    </citation>
    <scope>NUCLEOTIDE SEQUENCE [LARGE SCALE GENOMIC DNA]</scope>
    <source>
        <strain evidence="3 4">CGMCC 4.1877</strain>
    </source>
</reference>
<name>A0A1I5FWK3_PSUAM</name>
<evidence type="ECO:0000259" key="2">
    <source>
        <dbReference type="Pfam" id="PF00296"/>
    </source>
</evidence>
<dbReference type="Proteomes" id="UP000199614">
    <property type="component" value="Unassembled WGS sequence"/>
</dbReference>
<evidence type="ECO:0000313" key="4">
    <source>
        <dbReference type="Proteomes" id="UP000199614"/>
    </source>
</evidence>
<protein>
    <submittedName>
        <fullName evidence="3">Luciferase-like monooxygenase</fullName>
    </submittedName>
</protein>
<dbReference type="STRING" id="260086.SAMN05216207_104121"/>
<dbReference type="EMBL" id="FOUY01000041">
    <property type="protein sequence ID" value="SFO28115.1"/>
    <property type="molecule type" value="Genomic_DNA"/>
</dbReference>
<keyword evidence="3" id="KW-0503">Monooxygenase</keyword>
<dbReference type="GO" id="GO:0016705">
    <property type="term" value="F:oxidoreductase activity, acting on paired donors, with incorporation or reduction of molecular oxygen"/>
    <property type="evidence" value="ECO:0007669"/>
    <property type="project" value="InterPro"/>
</dbReference>
<dbReference type="InterPro" id="IPR011251">
    <property type="entry name" value="Luciferase-like_dom"/>
</dbReference>
<dbReference type="SUPFAM" id="SSF51679">
    <property type="entry name" value="Bacterial luciferase-like"/>
    <property type="match status" value="1"/>
</dbReference>
<feature type="region of interest" description="Disordered" evidence="1">
    <location>
        <begin position="81"/>
        <end position="119"/>
    </location>
</feature>
<keyword evidence="3" id="KW-0560">Oxidoreductase</keyword>
<accession>A0A1I5FWK3</accession>
<gene>
    <name evidence="3" type="ORF">SAMN05216207_104121</name>
</gene>
<dbReference type="GO" id="GO:0004497">
    <property type="term" value="F:monooxygenase activity"/>
    <property type="evidence" value="ECO:0007669"/>
    <property type="project" value="UniProtKB-KW"/>
</dbReference>
<evidence type="ECO:0000256" key="1">
    <source>
        <dbReference type="SAM" id="MobiDB-lite"/>
    </source>
</evidence>
<organism evidence="3 4">
    <name type="scientific">Pseudonocardia ammonioxydans</name>
    <dbReference type="NCBI Taxonomy" id="260086"/>
    <lineage>
        <taxon>Bacteria</taxon>
        <taxon>Bacillati</taxon>
        <taxon>Actinomycetota</taxon>
        <taxon>Actinomycetes</taxon>
        <taxon>Pseudonocardiales</taxon>
        <taxon>Pseudonocardiaceae</taxon>
        <taxon>Pseudonocardia</taxon>
    </lineage>
</organism>
<dbReference type="Gene3D" id="3.20.20.30">
    <property type="entry name" value="Luciferase-like domain"/>
    <property type="match status" value="1"/>
</dbReference>